<evidence type="ECO:0000256" key="1">
    <source>
        <dbReference type="ARBA" id="ARBA00004123"/>
    </source>
</evidence>
<proteinExistence type="inferred from homology"/>
<feature type="compositionally biased region" description="Basic and acidic residues" evidence="5">
    <location>
        <begin position="15"/>
        <end position="25"/>
    </location>
</feature>
<dbReference type="SUPFAM" id="SSF54695">
    <property type="entry name" value="POZ domain"/>
    <property type="match status" value="1"/>
</dbReference>
<evidence type="ECO:0000313" key="6">
    <source>
        <dbReference type="EMBL" id="GIX73914.1"/>
    </source>
</evidence>
<name>A0AAV4MNI7_CAEEX</name>
<dbReference type="EMBL" id="BPLR01020005">
    <property type="protein sequence ID" value="GIX73914.1"/>
    <property type="molecule type" value="Genomic_DNA"/>
</dbReference>
<evidence type="ECO:0000256" key="3">
    <source>
        <dbReference type="ARBA" id="ARBA00021347"/>
    </source>
</evidence>
<evidence type="ECO:0000256" key="5">
    <source>
        <dbReference type="SAM" id="MobiDB-lite"/>
    </source>
</evidence>
<comment type="similarity">
    <text evidence="2">Belongs to the SKP1 family.</text>
</comment>
<feature type="region of interest" description="Disordered" evidence="5">
    <location>
        <begin position="1"/>
        <end position="99"/>
    </location>
</feature>
<protein>
    <recommendedName>
        <fullName evidence="3">Elongin-C</fullName>
    </recommendedName>
</protein>
<evidence type="ECO:0000256" key="2">
    <source>
        <dbReference type="ARBA" id="ARBA00009993"/>
    </source>
</evidence>
<keyword evidence="4" id="KW-0539">Nucleus</keyword>
<dbReference type="GO" id="GO:0005634">
    <property type="term" value="C:nucleus"/>
    <property type="evidence" value="ECO:0007669"/>
    <property type="project" value="UniProtKB-SubCell"/>
</dbReference>
<dbReference type="Proteomes" id="UP001054945">
    <property type="component" value="Unassembled WGS sequence"/>
</dbReference>
<dbReference type="FunFam" id="3.30.710.10:FF:000035">
    <property type="entry name" value="Elongin C transcription elongation factor"/>
    <property type="match status" value="1"/>
</dbReference>
<accession>A0AAV4MNI7</accession>
<dbReference type="InterPro" id="IPR011333">
    <property type="entry name" value="SKP1/BTB/POZ_sf"/>
</dbReference>
<organism evidence="6 7">
    <name type="scientific">Caerostris extrusa</name>
    <name type="common">Bark spider</name>
    <name type="synonym">Caerostris bankana</name>
    <dbReference type="NCBI Taxonomy" id="172846"/>
    <lineage>
        <taxon>Eukaryota</taxon>
        <taxon>Metazoa</taxon>
        <taxon>Ecdysozoa</taxon>
        <taxon>Arthropoda</taxon>
        <taxon>Chelicerata</taxon>
        <taxon>Arachnida</taxon>
        <taxon>Araneae</taxon>
        <taxon>Araneomorphae</taxon>
        <taxon>Entelegynae</taxon>
        <taxon>Araneoidea</taxon>
        <taxon>Araneidae</taxon>
        <taxon>Caerostris</taxon>
    </lineage>
</organism>
<keyword evidence="7" id="KW-1185">Reference proteome</keyword>
<feature type="compositionally biased region" description="Basic and acidic residues" evidence="5">
    <location>
        <begin position="32"/>
        <end position="86"/>
    </location>
</feature>
<sequence length="195" mass="22080">MADIQTGKAKKLIKKSTDSGKEKPTGKSTYSGKEKPIEKSTDSGKEKPIEKSTDSGKEKPIEKSTYSGKEKPIEKSTDSGKEKLIGDESNGQIEGRKESCSKYVKITSSDGHEFYVKREHAFRSKIIRDKTASFDRQEDIDEIHFDDVQSHLLLNMCQFMVYRSLHRNDTTAPPAFIIEPEKTLDLITVLHDFTF</sequence>
<dbReference type="Gene3D" id="3.30.710.10">
    <property type="entry name" value="Potassium Channel Kv1.1, Chain A"/>
    <property type="match status" value="1"/>
</dbReference>
<comment type="caution">
    <text evidence="6">The sequence shown here is derived from an EMBL/GenBank/DDBJ whole genome shotgun (WGS) entry which is preliminary data.</text>
</comment>
<reference evidence="6 7" key="1">
    <citation type="submission" date="2021-06" db="EMBL/GenBank/DDBJ databases">
        <title>Caerostris extrusa draft genome.</title>
        <authorList>
            <person name="Kono N."/>
            <person name="Arakawa K."/>
        </authorList>
    </citation>
    <scope>NUCLEOTIDE SEQUENCE [LARGE SCALE GENOMIC DNA]</scope>
</reference>
<dbReference type="AlphaFoldDB" id="A0AAV4MNI7"/>
<dbReference type="InterPro" id="IPR039948">
    <property type="entry name" value="ELC1"/>
</dbReference>
<dbReference type="PANTHER" id="PTHR20648">
    <property type="entry name" value="ELONGIN-C"/>
    <property type="match status" value="1"/>
</dbReference>
<evidence type="ECO:0000313" key="7">
    <source>
        <dbReference type="Proteomes" id="UP001054945"/>
    </source>
</evidence>
<evidence type="ECO:0000256" key="4">
    <source>
        <dbReference type="ARBA" id="ARBA00023242"/>
    </source>
</evidence>
<gene>
    <name evidence="6" type="ORF">CEXT_781481</name>
</gene>
<comment type="subcellular location">
    <subcellularLocation>
        <location evidence="1">Nucleus</location>
    </subcellularLocation>
</comment>